<dbReference type="KEGG" id="sxn:IAG42_04600"/>
<proteinExistence type="predicted"/>
<dbReference type="Proteomes" id="UP000516428">
    <property type="component" value="Chromosome"/>
</dbReference>
<dbReference type="PANTHER" id="PTHR42305:SF1">
    <property type="entry name" value="MEMBRANE PROTEIN RV1733C-RELATED"/>
    <property type="match status" value="1"/>
</dbReference>
<dbReference type="InterPro" id="IPR039708">
    <property type="entry name" value="MT1774/Rv1733c-like"/>
</dbReference>
<dbReference type="PANTHER" id="PTHR42305">
    <property type="entry name" value="MEMBRANE PROTEIN RV1733C-RELATED"/>
    <property type="match status" value="1"/>
</dbReference>
<gene>
    <name evidence="2" type="ORF">IAG42_04600</name>
</gene>
<feature type="transmembrane region" description="Helical" evidence="1">
    <location>
        <begin position="136"/>
        <end position="158"/>
    </location>
</feature>
<feature type="transmembrane region" description="Helical" evidence="1">
    <location>
        <begin position="21"/>
        <end position="46"/>
    </location>
</feature>
<dbReference type="RefSeq" id="WP_188335730.1">
    <property type="nucleotide sequence ID" value="NZ_CP061281.1"/>
</dbReference>
<accession>A0A7H1B2M0</accession>
<protein>
    <recommendedName>
        <fullName evidence="4">Integral membrane protein</fullName>
    </recommendedName>
</protein>
<sequence length="189" mass="19920">MGDVRRRLRWWGRGPLTRDCDVFEGWVVLVAWILAVLGGALAGVLAGTATEASLSRQRAERLELSAVVVKEAPRPQIMQPGGGGTRATVRWTAPDGIEHTGTAKVAAGTAVGAHVTVWTDREGDRLAPPVNPAESLFGGAMAGLLAAGGTAVVVGAGTKGVRLLVERRRLAGWDAEWVQADARWRRTAG</sequence>
<keyword evidence="3" id="KW-1185">Reference proteome</keyword>
<keyword evidence="1" id="KW-1133">Transmembrane helix</keyword>
<evidence type="ECO:0000313" key="3">
    <source>
        <dbReference type="Proteomes" id="UP000516428"/>
    </source>
</evidence>
<keyword evidence="1" id="KW-0472">Membrane</keyword>
<dbReference type="AlphaFoldDB" id="A0A7H1B2M0"/>
<name>A0A7H1B2M0_9ACTN</name>
<evidence type="ECO:0000256" key="1">
    <source>
        <dbReference type="SAM" id="Phobius"/>
    </source>
</evidence>
<evidence type="ECO:0000313" key="2">
    <source>
        <dbReference type="EMBL" id="QNS02975.1"/>
    </source>
</evidence>
<dbReference type="EMBL" id="CP061281">
    <property type="protein sequence ID" value="QNS02975.1"/>
    <property type="molecule type" value="Genomic_DNA"/>
</dbReference>
<keyword evidence="1" id="KW-0812">Transmembrane</keyword>
<organism evidence="2 3">
    <name type="scientific">Streptomyces xanthii</name>
    <dbReference type="NCBI Taxonomy" id="2768069"/>
    <lineage>
        <taxon>Bacteria</taxon>
        <taxon>Bacillati</taxon>
        <taxon>Actinomycetota</taxon>
        <taxon>Actinomycetes</taxon>
        <taxon>Kitasatosporales</taxon>
        <taxon>Streptomycetaceae</taxon>
        <taxon>Streptomyces</taxon>
    </lineage>
</organism>
<reference evidence="2 3" key="1">
    <citation type="submission" date="2020-09" db="EMBL/GenBank/DDBJ databases">
        <title>A novel species.</title>
        <authorList>
            <person name="Gao J."/>
        </authorList>
    </citation>
    <scope>NUCLEOTIDE SEQUENCE [LARGE SCALE GENOMIC DNA]</scope>
    <source>
        <strain evidence="2 3">CRXT-Y-14</strain>
    </source>
</reference>
<evidence type="ECO:0008006" key="4">
    <source>
        <dbReference type="Google" id="ProtNLM"/>
    </source>
</evidence>